<dbReference type="InterPro" id="IPR001138">
    <property type="entry name" value="Zn2Cys6_DnaBD"/>
</dbReference>
<dbReference type="PROSITE" id="PS50048">
    <property type="entry name" value="ZN2_CY6_FUNGAL_2"/>
    <property type="match status" value="1"/>
</dbReference>
<dbReference type="InterPro" id="IPR036864">
    <property type="entry name" value="Zn2-C6_fun-type_DNA-bd_sf"/>
</dbReference>
<keyword evidence="5" id="KW-0539">Nucleus</keyword>
<accession>A0A8I3AC13</accession>
<dbReference type="CDD" id="cd00067">
    <property type="entry name" value="GAL4"/>
    <property type="match status" value="1"/>
</dbReference>
<dbReference type="GO" id="GO:0008270">
    <property type="term" value="F:zinc ion binding"/>
    <property type="evidence" value="ECO:0007669"/>
    <property type="project" value="InterPro"/>
</dbReference>
<evidence type="ECO:0000256" key="3">
    <source>
        <dbReference type="ARBA" id="ARBA00023015"/>
    </source>
</evidence>
<evidence type="ECO:0000256" key="2">
    <source>
        <dbReference type="ARBA" id="ARBA00022723"/>
    </source>
</evidence>
<evidence type="ECO:0000256" key="1">
    <source>
        <dbReference type="ARBA" id="ARBA00004123"/>
    </source>
</evidence>
<name>A0A8I3AC13_9AGAM</name>
<feature type="region of interest" description="Disordered" evidence="6">
    <location>
        <begin position="1"/>
        <end position="44"/>
    </location>
</feature>
<dbReference type="Proteomes" id="UP000683000">
    <property type="component" value="Unassembled WGS sequence"/>
</dbReference>
<keyword evidence="4" id="KW-0804">Transcription</keyword>
<feature type="compositionally biased region" description="Polar residues" evidence="6">
    <location>
        <begin position="1"/>
        <end position="10"/>
    </location>
</feature>
<comment type="subcellular location">
    <subcellularLocation>
        <location evidence="1">Nucleus</location>
    </subcellularLocation>
</comment>
<evidence type="ECO:0000259" key="7">
    <source>
        <dbReference type="PROSITE" id="PS50048"/>
    </source>
</evidence>
<dbReference type="GO" id="GO:0005634">
    <property type="term" value="C:nucleus"/>
    <property type="evidence" value="ECO:0007669"/>
    <property type="project" value="UniProtKB-SubCell"/>
</dbReference>
<evidence type="ECO:0000256" key="6">
    <source>
        <dbReference type="SAM" id="MobiDB-lite"/>
    </source>
</evidence>
<dbReference type="GO" id="GO:0000981">
    <property type="term" value="F:DNA-binding transcription factor activity, RNA polymerase II-specific"/>
    <property type="evidence" value="ECO:0007669"/>
    <property type="project" value="InterPro"/>
</dbReference>
<dbReference type="SMART" id="SM00066">
    <property type="entry name" value="GAL4"/>
    <property type="match status" value="1"/>
</dbReference>
<dbReference type="PANTHER" id="PTHR47338:SF29">
    <property type="entry name" value="ZN(2)-C6 FUNGAL-TYPE DOMAIN-CONTAINING PROTEIN"/>
    <property type="match status" value="1"/>
</dbReference>
<dbReference type="EMBL" id="JAGFBS010000010">
    <property type="protein sequence ID" value="KAG6377046.1"/>
    <property type="molecule type" value="Genomic_DNA"/>
</dbReference>
<proteinExistence type="predicted"/>
<evidence type="ECO:0000313" key="8">
    <source>
        <dbReference type="EMBL" id="KAG6377046.1"/>
    </source>
</evidence>
<dbReference type="InterPro" id="IPR050815">
    <property type="entry name" value="TF_fung"/>
</dbReference>
<gene>
    <name evidence="8" type="ORF">JVT61DRAFT_1095</name>
</gene>
<feature type="region of interest" description="Disordered" evidence="6">
    <location>
        <begin position="64"/>
        <end position="138"/>
    </location>
</feature>
<feature type="domain" description="Zn(2)-C6 fungal-type" evidence="7">
    <location>
        <begin position="49"/>
        <end position="82"/>
    </location>
</feature>
<sequence>MSLNDVTHNDQPQPQPPSKKSRRAKPRLDLAPDQPLTTQGRPRARVYVACVQCRTRKIRCDGAKPACHNCTRRNKPSDPCVYDPVPKRRGPDRTPGARQRMAAFQESDADPIPSRRRRRRKHNTPRPRPHLLSPHLPRPFPLLCLTRS</sequence>
<reference evidence="8" key="1">
    <citation type="submission" date="2021-03" db="EMBL/GenBank/DDBJ databases">
        <title>Evolutionary innovations through gain and loss of genes in the ectomycorrhizal Boletales.</title>
        <authorList>
            <person name="Wu G."/>
            <person name="Miyauchi S."/>
            <person name="Morin E."/>
            <person name="Yang Z.-L."/>
            <person name="Xu J."/>
            <person name="Martin F.M."/>
        </authorList>
    </citation>
    <scope>NUCLEOTIDE SEQUENCE</scope>
    <source>
        <strain evidence="8">BR01</strain>
    </source>
</reference>
<dbReference type="AlphaFoldDB" id="A0A8I3AC13"/>
<dbReference type="Gene3D" id="4.10.240.10">
    <property type="entry name" value="Zn(2)-C6 fungal-type DNA-binding domain"/>
    <property type="match status" value="1"/>
</dbReference>
<organism evidence="8 9">
    <name type="scientific">Boletus reticuloceps</name>
    <dbReference type="NCBI Taxonomy" id="495285"/>
    <lineage>
        <taxon>Eukaryota</taxon>
        <taxon>Fungi</taxon>
        <taxon>Dikarya</taxon>
        <taxon>Basidiomycota</taxon>
        <taxon>Agaricomycotina</taxon>
        <taxon>Agaricomycetes</taxon>
        <taxon>Agaricomycetidae</taxon>
        <taxon>Boletales</taxon>
        <taxon>Boletineae</taxon>
        <taxon>Boletaceae</taxon>
        <taxon>Boletoideae</taxon>
        <taxon>Boletus</taxon>
    </lineage>
</organism>
<protein>
    <recommendedName>
        <fullName evidence="7">Zn(2)-C6 fungal-type domain-containing protein</fullName>
    </recommendedName>
</protein>
<dbReference type="PANTHER" id="PTHR47338">
    <property type="entry name" value="ZN(II)2CYS6 TRANSCRIPTION FACTOR (EUROFUNG)-RELATED"/>
    <property type="match status" value="1"/>
</dbReference>
<feature type="compositionally biased region" description="Basic residues" evidence="6">
    <location>
        <begin position="114"/>
        <end position="129"/>
    </location>
</feature>
<comment type="caution">
    <text evidence="8">The sequence shown here is derived from an EMBL/GenBank/DDBJ whole genome shotgun (WGS) entry which is preliminary data.</text>
</comment>
<evidence type="ECO:0000256" key="5">
    <source>
        <dbReference type="ARBA" id="ARBA00023242"/>
    </source>
</evidence>
<dbReference type="SUPFAM" id="SSF57701">
    <property type="entry name" value="Zn2/Cys6 DNA-binding domain"/>
    <property type="match status" value="1"/>
</dbReference>
<dbReference type="Pfam" id="PF00172">
    <property type="entry name" value="Zn_clus"/>
    <property type="match status" value="1"/>
</dbReference>
<evidence type="ECO:0000256" key="4">
    <source>
        <dbReference type="ARBA" id="ARBA00023163"/>
    </source>
</evidence>
<keyword evidence="3" id="KW-0805">Transcription regulation</keyword>
<evidence type="ECO:0000313" key="9">
    <source>
        <dbReference type="Proteomes" id="UP000683000"/>
    </source>
</evidence>
<keyword evidence="2" id="KW-0479">Metal-binding</keyword>
<dbReference type="OrthoDB" id="39175at2759"/>
<keyword evidence="9" id="KW-1185">Reference proteome</keyword>